<accession>S8EXU4</accession>
<dbReference type="PRINTS" id="PR00463">
    <property type="entry name" value="EP450I"/>
</dbReference>
<keyword evidence="8" id="KW-0503">Monooxygenase</keyword>
<dbReference type="InterPro" id="IPR002401">
    <property type="entry name" value="Cyt_P450_E_grp-I"/>
</dbReference>
<dbReference type="PANTHER" id="PTHR24305:SF29">
    <property type="entry name" value="BENZOATE-PARA-HYDROXYLASE"/>
    <property type="match status" value="1"/>
</dbReference>
<dbReference type="STRING" id="743788.S8EXU4"/>
<evidence type="ECO:0000313" key="9">
    <source>
        <dbReference type="EMBL" id="EPS94385.1"/>
    </source>
</evidence>
<proteinExistence type="inferred from homology"/>
<keyword evidence="4" id="KW-0349">Heme</keyword>
<evidence type="ECO:0000256" key="5">
    <source>
        <dbReference type="ARBA" id="ARBA00022723"/>
    </source>
</evidence>
<comment type="pathway">
    <text evidence="2">Secondary metabolite biosynthesis.</text>
</comment>
<gene>
    <name evidence="9" type="ORF">FOMPIDRAFT_62518</name>
</gene>
<organism evidence="9 10">
    <name type="scientific">Fomitopsis schrenkii</name>
    <name type="common">Brown rot fungus</name>
    <dbReference type="NCBI Taxonomy" id="2126942"/>
    <lineage>
        <taxon>Eukaryota</taxon>
        <taxon>Fungi</taxon>
        <taxon>Dikarya</taxon>
        <taxon>Basidiomycota</taxon>
        <taxon>Agaricomycotina</taxon>
        <taxon>Agaricomycetes</taxon>
        <taxon>Polyporales</taxon>
        <taxon>Fomitopsis</taxon>
    </lineage>
</organism>
<dbReference type="PANTHER" id="PTHR24305">
    <property type="entry name" value="CYTOCHROME P450"/>
    <property type="match status" value="1"/>
</dbReference>
<dbReference type="InterPro" id="IPR036396">
    <property type="entry name" value="Cyt_P450_sf"/>
</dbReference>
<dbReference type="InterPro" id="IPR050121">
    <property type="entry name" value="Cytochrome_P450_monoxygenase"/>
</dbReference>
<keyword evidence="10" id="KW-1185">Reference proteome</keyword>
<keyword evidence="5" id="KW-0479">Metal-binding</keyword>
<dbReference type="SUPFAM" id="SSF48264">
    <property type="entry name" value="Cytochrome P450"/>
    <property type="match status" value="1"/>
</dbReference>
<evidence type="ECO:0000313" key="10">
    <source>
        <dbReference type="Proteomes" id="UP000015241"/>
    </source>
</evidence>
<keyword evidence="7" id="KW-0408">Iron</keyword>
<dbReference type="GO" id="GO:0020037">
    <property type="term" value="F:heme binding"/>
    <property type="evidence" value="ECO:0007669"/>
    <property type="project" value="InterPro"/>
</dbReference>
<evidence type="ECO:0000256" key="4">
    <source>
        <dbReference type="ARBA" id="ARBA00022617"/>
    </source>
</evidence>
<name>S8EXU4_FOMSC</name>
<keyword evidence="6" id="KW-0560">Oxidoreductase</keyword>
<dbReference type="GO" id="GO:0004497">
    <property type="term" value="F:monooxygenase activity"/>
    <property type="evidence" value="ECO:0007669"/>
    <property type="project" value="UniProtKB-KW"/>
</dbReference>
<evidence type="ECO:0000256" key="2">
    <source>
        <dbReference type="ARBA" id="ARBA00005179"/>
    </source>
</evidence>
<protein>
    <recommendedName>
        <fullName evidence="11">Cytochrome P450</fullName>
    </recommendedName>
</protein>
<evidence type="ECO:0000256" key="6">
    <source>
        <dbReference type="ARBA" id="ARBA00023002"/>
    </source>
</evidence>
<dbReference type="HOGENOM" id="CLU_001570_14_0_1"/>
<dbReference type="Proteomes" id="UP000015241">
    <property type="component" value="Unassembled WGS sequence"/>
</dbReference>
<comment type="similarity">
    <text evidence="3">Belongs to the cytochrome P450 family.</text>
</comment>
<evidence type="ECO:0000256" key="3">
    <source>
        <dbReference type="ARBA" id="ARBA00010617"/>
    </source>
</evidence>
<dbReference type="EMBL" id="KE504235">
    <property type="protein sequence ID" value="EPS94385.1"/>
    <property type="molecule type" value="Genomic_DNA"/>
</dbReference>
<dbReference type="GO" id="GO:0016705">
    <property type="term" value="F:oxidoreductase activity, acting on paired donors, with incorporation or reduction of molecular oxygen"/>
    <property type="evidence" value="ECO:0007669"/>
    <property type="project" value="InterPro"/>
</dbReference>
<evidence type="ECO:0008006" key="11">
    <source>
        <dbReference type="Google" id="ProtNLM"/>
    </source>
</evidence>
<dbReference type="Pfam" id="PF00067">
    <property type="entry name" value="p450"/>
    <property type="match status" value="1"/>
</dbReference>
<reference evidence="9 10" key="1">
    <citation type="journal article" date="2012" name="Science">
        <title>The Paleozoic origin of enzymatic lignin decomposition reconstructed from 31 fungal genomes.</title>
        <authorList>
            <person name="Floudas D."/>
            <person name="Binder M."/>
            <person name="Riley R."/>
            <person name="Barry K."/>
            <person name="Blanchette R.A."/>
            <person name="Henrissat B."/>
            <person name="Martinez A.T."/>
            <person name="Otillar R."/>
            <person name="Spatafora J.W."/>
            <person name="Yadav J.S."/>
            <person name="Aerts A."/>
            <person name="Benoit I."/>
            <person name="Boyd A."/>
            <person name="Carlson A."/>
            <person name="Copeland A."/>
            <person name="Coutinho P.M."/>
            <person name="de Vries R.P."/>
            <person name="Ferreira P."/>
            <person name="Findley K."/>
            <person name="Foster B."/>
            <person name="Gaskell J."/>
            <person name="Glotzer D."/>
            <person name="Gorecki P."/>
            <person name="Heitman J."/>
            <person name="Hesse C."/>
            <person name="Hori C."/>
            <person name="Igarashi K."/>
            <person name="Jurgens J.A."/>
            <person name="Kallen N."/>
            <person name="Kersten P."/>
            <person name="Kohler A."/>
            <person name="Kuees U."/>
            <person name="Kumar T.K.A."/>
            <person name="Kuo A."/>
            <person name="LaButti K."/>
            <person name="Larrondo L.F."/>
            <person name="Lindquist E."/>
            <person name="Ling A."/>
            <person name="Lombard V."/>
            <person name="Lucas S."/>
            <person name="Lundell T."/>
            <person name="Martin R."/>
            <person name="McLaughlin D.J."/>
            <person name="Morgenstern I."/>
            <person name="Morin E."/>
            <person name="Murat C."/>
            <person name="Nagy L.G."/>
            <person name="Nolan M."/>
            <person name="Ohm R.A."/>
            <person name="Patyshakuliyeva A."/>
            <person name="Rokas A."/>
            <person name="Ruiz-Duenas F.J."/>
            <person name="Sabat G."/>
            <person name="Salamov A."/>
            <person name="Samejima M."/>
            <person name="Schmutz J."/>
            <person name="Slot J.C."/>
            <person name="St John F."/>
            <person name="Stenlid J."/>
            <person name="Sun H."/>
            <person name="Sun S."/>
            <person name="Syed K."/>
            <person name="Tsang A."/>
            <person name="Wiebenga A."/>
            <person name="Young D."/>
            <person name="Pisabarro A."/>
            <person name="Eastwood D.C."/>
            <person name="Martin F."/>
            <person name="Cullen D."/>
            <person name="Grigoriev I.V."/>
            <person name="Hibbett D.S."/>
        </authorList>
    </citation>
    <scope>NUCLEOTIDE SEQUENCE</scope>
    <source>
        <strain evidence="10">FP-58527</strain>
    </source>
</reference>
<dbReference type="eggNOG" id="KOG0157">
    <property type="taxonomic scope" value="Eukaryota"/>
</dbReference>
<sequence length="418" mass="46137">MYTAAFALLAVLILFAIGLNHLVPYLQDLHTLRSCPGPTLAKLSDIWLGRVAAQGHRSEVVHELHKQYGTFVRLAPNHLSVASSRAIQEVYAHGNGATKSDFYDAFVSITRGLMSTRSRTEHTRKRKLVAHVFSQKSVLEFEPYTHTHVAALLRQWDRLLELGEKGGKGEEGEGWYGRMGRVWIDCLPWLNYLALLISNFIGDLAFGAPFGMLQACADTAPTKGTPEITYVPAVRIINERGDYSASIGVLPPHWRPWLVRFVLWYRNGNTSVHLLAGIAIAAISKRLAGPPTERTDLLAKLQAGRDEEGRPLGAKELTADALTQLIAGSDTTSNSSCAIAYYLAANPEVQQKLQTELDAALCRTDDPVVSYEQARHLPYLEAIINEGLRIHSTSGLGLPREPEVHKEKAIYLAKNTDA</sequence>
<dbReference type="InterPro" id="IPR001128">
    <property type="entry name" value="Cyt_P450"/>
</dbReference>
<evidence type="ECO:0000256" key="8">
    <source>
        <dbReference type="ARBA" id="ARBA00023033"/>
    </source>
</evidence>
<evidence type="ECO:0000256" key="7">
    <source>
        <dbReference type="ARBA" id="ARBA00023004"/>
    </source>
</evidence>
<evidence type="ECO:0000256" key="1">
    <source>
        <dbReference type="ARBA" id="ARBA00001971"/>
    </source>
</evidence>
<dbReference type="OrthoDB" id="1470350at2759"/>
<dbReference type="AlphaFoldDB" id="S8EXU4"/>
<dbReference type="Gene3D" id="1.10.630.10">
    <property type="entry name" value="Cytochrome P450"/>
    <property type="match status" value="1"/>
</dbReference>
<dbReference type="InParanoid" id="S8EXU4"/>
<comment type="cofactor">
    <cofactor evidence="1">
        <name>heme</name>
        <dbReference type="ChEBI" id="CHEBI:30413"/>
    </cofactor>
</comment>
<dbReference type="GO" id="GO:0005506">
    <property type="term" value="F:iron ion binding"/>
    <property type="evidence" value="ECO:0007669"/>
    <property type="project" value="InterPro"/>
</dbReference>